<feature type="zinc finger region" description="C3H1-type" evidence="8">
    <location>
        <begin position="532"/>
        <end position="560"/>
    </location>
</feature>
<dbReference type="EMBL" id="JANJYI010000003">
    <property type="protein sequence ID" value="KAK2655064.1"/>
    <property type="molecule type" value="Genomic_DNA"/>
</dbReference>
<dbReference type="PROSITE" id="PS50102">
    <property type="entry name" value="RRM"/>
    <property type="match status" value="1"/>
</dbReference>
<reference evidence="13" key="1">
    <citation type="journal article" date="2023" name="Plant J.">
        <title>Genome sequences and population genomics provide insights into the demographic history, inbreeding, and mutation load of two 'living fossil' tree species of Dipteronia.</title>
        <authorList>
            <person name="Feng Y."/>
            <person name="Comes H.P."/>
            <person name="Chen J."/>
            <person name="Zhu S."/>
            <person name="Lu R."/>
            <person name="Zhang X."/>
            <person name="Li P."/>
            <person name="Qiu J."/>
            <person name="Olsen K.M."/>
            <person name="Qiu Y."/>
        </authorList>
    </citation>
    <scope>NUCLEOTIDE SEQUENCE</scope>
    <source>
        <strain evidence="13">KIB01</strain>
    </source>
</reference>
<dbReference type="InterPro" id="IPR035979">
    <property type="entry name" value="RBD_domain_sf"/>
</dbReference>
<dbReference type="PROSITE" id="PS50297">
    <property type="entry name" value="ANK_REP_REGION"/>
    <property type="match status" value="2"/>
</dbReference>
<dbReference type="GO" id="GO:0008270">
    <property type="term" value="F:zinc ion binding"/>
    <property type="evidence" value="ECO:0007669"/>
    <property type="project" value="UniProtKB-KW"/>
</dbReference>
<accession>A0AAD9X920</accession>
<dbReference type="Gene3D" id="3.30.70.330">
    <property type="match status" value="1"/>
</dbReference>
<dbReference type="InterPro" id="IPR002110">
    <property type="entry name" value="Ankyrin_rpt"/>
</dbReference>
<feature type="compositionally biased region" description="Polar residues" evidence="9">
    <location>
        <begin position="885"/>
        <end position="895"/>
    </location>
</feature>
<dbReference type="SUPFAM" id="SSF48403">
    <property type="entry name" value="Ankyrin repeat"/>
    <property type="match status" value="1"/>
</dbReference>
<dbReference type="SMART" id="SM00248">
    <property type="entry name" value="ANK"/>
    <property type="match status" value="5"/>
</dbReference>
<dbReference type="PANTHER" id="PTHR24203:SF86">
    <property type="entry name" value="PROTEASOME 26S SUBUNIT, NON-ATPASE 10"/>
    <property type="match status" value="1"/>
</dbReference>
<proteinExistence type="predicted"/>
<dbReference type="Pfam" id="PF12872">
    <property type="entry name" value="OST-HTH"/>
    <property type="match status" value="1"/>
</dbReference>
<feature type="region of interest" description="Disordered" evidence="9">
    <location>
        <begin position="852"/>
        <end position="872"/>
    </location>
</feature>
<evidence type="ECO:0000256" key="7">
    <source>
        <dbReference type="PROSITE-ProRule" id="PRU00176"/>
    </source>
</evidence>
<evidence type="ECO:0000256" key="4">
    <source>
        <dbReference type="ARBA" id="ARBA00022833"/>
    </source>
</evidence>
<keyword evidence="2" id="KW-0677">Repeat</keyword>
<feature type="repeat" description="ANK" evidence="6">
    <location>
        <begin position="430"/>
        <end position="462"/>
    </location>
</feature>
<feature type="domain" description="C3H1-type" evidence="11">
    <location>
        <begin position="532"/>
        <end position="560"/>
    </location>
</feature>
<feature type="domain" description="RRM" evidence="10">
    <location>
        <begin position="581"/>
        <end position="672"/>
    </location>
</feature>
<evidence type="ECO:0000313" key="13">
    <source>
        <dbReference type="EMBL" id="KAK2655064.1"/>
    </source>
</evidence>
<evidence type="ECO:0000256" key="8">
    <source>
        <dbReference type="PROSITE-ProRule" id="PRU00723"/>
    </source>
</evidence>
<dbReference type="Pfam" id="PF00076">
    <property type="entry name" value="RRM_1"/>
    <property type="match status" value="1"/>
</dbReference>
<dbReference type="Pfam" id="PF12796">
    <property type="entry name" value="Ank_2"/>
    <property type="match status" value="2"/>
</dbReference>
<name>A0AAD9X920_9ROSI</name>
<evidence type="ECO:0000256" key="3">
    <source>
        <dbReference type="ARBA" id="ARBA00022771"/>
    </source>
</evidence>
<dbReference type="Gene3D" id="1.25.40.20">
    <property type="entry name" value="Ankyrin repeat-containing domain"/>
    <property type="match status" value="3"/>
</dbReference>
<dbReference type="GO" id="GO:0010468">
    <property type="term" value="P:regulation of gene expression"/>
    <property type="evidence" value="ECO:0007669"/>
    <property type="project" value="UniProtKB-ARBA"/>
</dbReference>
<evidence type="ECO:0000256" key="5">
    <source>
        <dbReference type="ARBA" id="ARBA00023043"/>
    </source>
</evidence>
<evidence type="ECO:0000256" key="9">
    <source>
        <dbReference type="SAM" id="MobiDB-lite"/>
    </source>
</evidence>
<feature type="region of interest" description="Disordered" evidence="9">
    <location>
        <begin position="885"/>
        <end position="909"/>
    </location>
</feature>
<keyword evidence="4 8" id="KW-0862">Zinc</keyword>
<dbReference type="Gene3D" id="4.10.1000.10">
    <property type="entry name" value="Zinc finger, CCCH-type"/>
    <property type="match status" value="1"/>
</dbReference>
<feature type="compositionally biased region" description="Basic and acidic residues" evidence="9">
    <location>
        <begin position="675"/>
        <end position="693"/>
    </location>
</feature>
<dbReference type="SUPFAM" id="SSF54928">
    <property type="entry name" value="RNA-binding domain, RBD"/>
    <property type="match status" value="1"/>
</dbReference>
<evidence type="ECO:0000259" key="12">
    <source>
        <dbReference type="PROSITE" id="PS51644"/>
    </source>
</evidence>
<feature type="repeat" description="ANK" evidence="6">
    <location>
        <begin position="396"/>
        <end position="417"/>
    </location>
</feature>
<feature type="region of interest" description="Disordered" evidence="9">
    <location>
        <begin position="669"/>
        <end position="693"/>
    </location>
</feature>
<dbReference type="PROSITE" id="PS50088">
    <property type="entry name" value="ANK_REPEAT"/>
    <property type="match status" value="4"/>
</dbReference>
<dbReference type="SMART" id="SM00360">
    <property type="entry name" value="RRM"/>
    <property type="match status" value="1"/>
</dbReference>
<dbReference type="InterPro" id="IPR036855">
    <property type="entry name" value="Znf_CCCH_sf"/>
</dbReference>
<dbReference type="SUPFAM" id="SSF90229">
    <property type="entry name" value="CCCH zinc finger"/>
    <property type="match status" value="1"/>
</dbReference>
<organism evidence="13 14">
    <name type="scientific">Dipteronia dyeriana</name>
    <dbReference type="NCBI Taxonomy" id="168575"/>
    <lineage>
        <taxon>Eukaryota</taxon>
        <taxon>Viridiplantae</taxon>
        <taxon>Streptophyta</taxon>
        <taxon>Embryophyta</taxon>
        <taxon>Tracheophyta</taxon>
        <taxon>Spermatophyta</taxon>
        <taxon>Magnoliopsida</taxon>
        <taxon>eudicotyledons</taxon>
        <taxon>Gunneridae</taxon>
        <taxon>Pentapetalae</taxon>
        <taxon>rosids</taxon>
        <taxon>malvids</taxon>
        <taxon>Sapindales</taxon>
        <taxon>Sapindaceae</taxon>
        <taxon>Hippocastanoideae</taxon>
        <taxon>Acereae</taxon>
        <taxon>Dipteronia</taxon>
    </lineage>
</organism>
<keyword evidence="1 8" id="KW-0479">Metal-binding</keyword>
<dbReference type="Proteomes" id="UP001280121">
    <property type="component" value="Unassembled WGS sequence"/>
</dbReference>
<dbReference type="InterPro" id="IPR012677">
    <property type="entry name" value="Nucleotide-bd_a/b_plait_sf"/>
</dbReference>
<dbReference type="InterPro" id="IPR041966">
    <property type="entry name" value="LOTUS-like"/>
</dbReference>
<evidence type="ECO:0000313" key="14">
    <source>
        <dbReference type="Proteomes" id="UP001280121"/>
    </source>
</evidence>
<keyword evidence="3 8" id="KW-0863">Zinc-finger</keyword>
<protein>
    <submittedName>
        <fullName evidence="13">Uncharacterized protein</fullName>
    </submittedName>
</protein>
<dbReference type="PANTHER" id="PTHR24203">
    <property type="entry name" value="ANKYRIN REPEAT FAMILY PROTEIN"/>
    <property type="match status" value="1"/>
</dbReference>
<gene>
    <name evidence="13" type="ORF">Ddye_008116</name>
</gene>
<dbReference type="AlphaFoldDB" id="A0AAD9X920"/>
<evidence type="ECO:0000259" key="10">
    <source>
        <dbReference type="PROSITE" id="PS50102"/>
    </source>
</evidence>
<evidence type="ECO:0000259" key="11">
    <source>
        <dbReference type="PROSITE" id="PS50103"/>
    </source>
</evidence>
<feature type="repeat" description="ANK" evidence="6">
    <location>
        <begin position="323"/>
        <end position="355"/>
    </location>
</feature>
<dbReference type="Gene3D" id="3.30.420.610">
    <property type="entry name" value="LOTUS domain-like"/>
    <property type="match status" value="1"/>
</dbReference>
<dbReference type="InterPro" id="IPR025605">
    <property type="entry name" value="OST-HTH/LOTUS_dom"/>
</dbReference>
<dbReference type="GO" id="GO:0003723">
    <property type="term" value="F:RNA binding"/>
    <property type="evidence" value="ECO:0007669"/>
    <property type="project" value="UniProtKB-UniRule"/>
</dbReference>
<feature type="domain" description="HTH OST-type" evidence="12">
    <location>
        <begin position="754"/>
        <end position="836"/>
    </location>
</feature>
<evidence type="ECO:0000256" key="6">
    <source>
        <dbReference type="PROSITE-ProRule" id="PRU00023"/>
    </source>
</evidence>
<dbReference type="InterPro" id="IPR036770">
    <property type="entry name" value="Ankyrin_rpt-contain_sf"/>
</dbReference>
<evidence type="ECO:0000256" key="1">
    <source>
        <dbReference type="ARBA" id="ARBA00022723"/>
    </source>
</evidence>
<keyword evidence="7" id="KW-0694">RNA-binding</keyword>
<dbReference type="SMART" id="SM00356">
    <property type="entry name" value="ZnF_C3H1"/>
    <property type="match status" value="1"/>
</dbReference>
<keyword evidence="5 6" id="KW-0040">ANK repeat</keyword>
<dbReference type="InterPro" id="IPR000571">
    <property type="entry name" value="Znf_CCCH"/>
</dbReference>
<evidence type="ECO:0000256" key="2">
    <source>
        <dbReference type="ARBA" id="ARBA00022737"/>
    </source>
</evidence>
<dbReference type="PROSITE" id="PS51644">
    <property type="entry name" value="HTH_OST"/>
    <property type="match status" value="1"/>
</dbReference>
<sequence>MACLILTRVNIPLDESVGTGRPEIRRFSSTEILNSVSKNRIHSSSYTNPVTDLETNLIKSVIEDDRDQLIVLSKHLCFTTDSSLDKDVDSRRNALSKLLHLCCTLESINCAALLVSGELGVAAAVNMVDSATGKSPLHVAAESHAARCVEMLLKRRARTDVKSRDGRRLLALELSLSCSRMNMVWNPDKNSIEDLVVMLGDKDLTTVKLLSEKTKEIDKVAYSFAIGGRIVALATLLIVAAEKVNESILVLHDSEIGSKAKTTIYECVIREALSLGRAAATPLRAVKRTCAPTKSQSAEKRKLLLCEIELLQLFGAVACTDKKVTSPLILATQAGDETVIEILLKSNIDVNDTDTEENSALHCSLFKSSVVSTQQQNRILFLLLKRGAQVNQRNKLGLTALHIAAASGNVQAIQVLLLEDPECINAKTVTKETPLFFAVKNDHTECAELLLSWGAIAEVLNLRRERPVDLAKSQDMRFLLSKCKISHLNRSLPVRRKCTTALVEGDEVISDACQVLLSMTDESTNTERICSISRTEVCKYFESSTGCTRGSKCFFAHSEEDLCKPKQGMHVQSSLEEENKRKIFVGGLPLTLDSDSLGKFFEQQFGSVEHARVSEIQKGKEILSRGFGFVIFKNEKSVSTAVQAHYVTIQGKQVEIKSCVPRNNLLVGNQKKSALPRESEHNDPSEPKAAKPGEKIVQEMQSVKTTTDEAKTEKMSWADRLLNGQPKTCPNESQTHISSYSSVGRKMPKWLKTLKKWLPRFLEDVYKPPTSEGGYALSSLKADFRAAFGLEMDHNSLGYTKLSDFMKTFPELCRVKVGTLCNRNGSPNHMVLVLPSLPNSTSRMLQPLQIDSPSLPAESIDDSGDGDSNASKCSQDLLSVSNGYSGFATSSTEENPSPEVLEDDSTQKNASTIVNSDEKNTSPDLHSMSVLFSLPDLFFDARKMWLYNNRSNGGGSGNTINERGRCLEGSKGVNLVNQERHLVLEALARKRNNSSAFFLREFNFYENYKASMKQGRCFGCNQREMLWANIPCQHLLWCGTCKIEATKAAGSYEHKCVVCDMIVQKFDLITPTKTYYQARIPNAEEFPPLYPSNIEILKRRRNLL</sequence>
<comment type="caution">
    <text evidence="13">The sequence shown here is derived from an EMBL/GenBank/DDBJ whole genome shotgun (WGS) entry which is preliminary data.</text>
</comment>
<keyword evidence="14" id="KW-1185">Reference proteome</keyword>
<feature type="repeat" description="ANK" evidence="6">
    <location>
        <begin position="132"/>
        <end position="164"/>
    </location>
</feature>
<dbReference type="InterPro" id="IPR000504">
    <property type="entry name" value="RRM_dom"/>
</dbReference>
<dbReference type="PROSITE" id="PS50103">
    <property type="entry name" value="ZF_C3H1"/>
    <property type="match status" value="1"/>
</dbReference>